<protein>
    <submittedName>
        <fullName evidence="1">Uncharacterized protein</fullName>
    </submittedName>
</protein>
<gene>
    <name evidence="1" type="ORF">F5148DRAFT_1145922</name>
</gene>
<dbReference type="EMBL" id="JAGFNK010000006">
    <property type="protein sequence ID" value="KAI9512747.1"/>
    <property type="molecule type" value="Genomic_DNA"/>
</dbReference>
<sequence length="242" mass="27224">MEWYCTVRVRCGTTSTSTDYGRTDVGPAYEKDSPNESGSRGYLTDCKPQKKFPGFHWFPLVSQFLETENPETGKPGRHHEAHWKYGHIDRLSCFWETRHGFPSLLVSRFLLVSFGFLSFIVSFEINIITPFEGVTLEIGRDVLEIARCASYSVSACRREESHTAVIACPAVRFCLAVLTHRIGSPTTVTSKAQPITISSIAGSYVYIVVQDLHPVVFGEWQLPQQDFELWVADVTISGSYTI</sequence>
<organism evidence="1 2">
    <name type="scientific">Russula earlei</name>
    <dbReference type="NCBI Taxonomy" id="71964"/>
    <lineage>
        <taxon>Eukaryota</taxon>
        <taxon>Fungi</taxon>
        <taxon>Dikarya</taxon>
        <taxon>Basidiomycota</taxon>
        <taxon>Agaricomycotina</taxon>
        <taxon>Agaricomycetes</taxon>
        <taxon>Russulales</taxon>
        <taxon>Russulaceae</taxon>
        <taxon>Russula</taxon>
    </lineage>
</organism>
<accession>A0ACC0UPG8</accession>
<keyword evidence="2" id="KW-1185">Reference proteome</keyword>
<evidence type="ECO:0000313" key="1">
    <source>
        <dbReference type="EMBL" id="KAI9512747.1"/>
    </source>
</evidence>
<reference evidence="1" key="1">
    <citation type="submission" date="2021-03" db="EMBL/GenBank/DDBJ databases">
        <title>Evolutionary priming and transition to the ectomycorrhizal habit in an iconic lineage of mushroom-forming fungi: is preadaptation a requirement?</title>
        <authorList>
            <consortium name="DOE Joint Genome Institute"/>
            <person name="Looney B.P."/>
            <person name="Miyauchi S."/>
            <person name="Morin E."/>
            <person name="Drula E."/>
            <person name="Courty P.E."/>
            <person name="Chicoki N."/>
            <person name="Fauchery L."/>
            <person name="Kohler A."/>
            <person name="Kuo A."/>
            <person name="LaButti K."/>
            <person name="Pangilinan J."/>
            <person name="Lipzen A."/>
            <person name="Riley R."/>
            <person name="Andreopoulos W."/>
            <person name="He G."/>
            <person name="Johnson J."/>
            <person name="Barry K.W."/>
            <person name="Grigoriev I.V."/>
            <person name="Nagy L."/>
            <person name="Hibbett D."/>
            <person name="Henrissat B."/>
            <person name="Matheny P.B."/>
            <person name="Labbe J."/>
            <person name="Martin A.F."/>
        </authorList>
    </citation>
    <scope>NUCLEOTIDE SEQUENCE</scope>
    <source>
        <strain evidence="1">BPL698</strain>
    </source>
</reference>
<evidence type="ECO:0000313" key="2">
    <source>
        <dbReference type="Proteomes" id="UP001207468"/>
    </source>
</evidence>
<proteinExistence type="predicted"/>
<comment type="caution">
    <text evidence="1">The sequence shown here is derived from an EMBL/GenBank/DDBJ whole genome shotgun (WGS) entry which is preliminary data.</text>
</comment>
<name>A0ACC0UPG8_9AGAM</name>
<dbReference type="Proteomes" id="UP001207468">
    <property type="component" value="Unassembled WGS sequence"/>
</dbReference>